<dbReference type="Proteomes" id="UP000319731">
    <property type="component" value="Unassembled WGS sequence"/>
</dbReference>
<evidence type="ECO:0000259" key="4">
    <source>
        <dbReference type="PROSITE" id="PS51294"/>
    </source>
</evidence>
<evidence type="ECO:0000256" key="1">
    <source>
        <dbReference type="ARBA" id="ARBA00023242"/>
    </source>
</evidence>
<dbReference type="PROSITE" id="PS50090">
    <property type="entry name" value="MYB_LIKE"/>
    <property type="match status" value="2"/>
</dbReference>
<dbReference type="SMART" id="SM00717">
    <property type="entry name" value="SANT"/>
    <property type="match status" value="2"/>
</dbReference>
<evidence type="ECO:0000256" key="2">
    <source>
        <dbReference type="SAM" id="MobiDB-lite"/>
    </source>
</evidence>
<feature type="compositionally biased region" description="Pro residues" evidence="2">
    <location>
        <begin position="110"/>
        <end position="120"/>
    </location>
</feature>
<feature type="region of interest" description="Disordered" evidence="2">
    <location>
        <begin position="396"/>
        <end position="446"/>
    </location>
</feature>
<dbReference type="AlphaFoldDB" id="A0A507CBS3"/>
<feature type="domain" description="Myb-like" evidence="3">
    <location>
        <begin position="143"/>
        <end position="199"/>
    </location>
</feature>
<gene>
    <name evidence="5" type="ORF">SmJEL517_g02462</name>
</gene>
<dbReference type="EMBL" id="QEAO01000010">
    <property type="protein sequence ID" value="TPX35015.1"/>
    <property type="molecule type" value="Genomic_DNA"/>
</dbReference>
<comment type="caution">
    <text evidence="5">The sequence shown here is derived from an EMBL/GenBank/DDBJ whole genome shotgun (WGS) entry which is preliminary data.</text>
</comment>
<dbReference type="PANTHER" id="PTHR46734:SF1">
    <property type="entry name" value="TELOMERIC REPEAT-BINDING FACTOR 1"/>
    <property type="match status" value="1"/>
</dbReference>
<protein>
    <recommendedName>
        <fullName evidence="7">Myb-like domain-containing protein</fullName>
    </recommendedName>
</protein>
<dbReference type="InterPro" id="IPR052450">
    <property type="entry name" value="TRBD-Containing_Protein"/>
</dbReference>
<evidence type="ECO:0000313" key="6">
    <source>
        <dbReference type="Proteomes" id="UP000319731"/>
    </source>
</evidence>
<keyword evidence="6" id="KW-1185">Reference proteome</keyword>
<sequence>MDNSDHIHVVGQHHQLQGIQSTSQAFDSVTPPHSPEHHQQQLQELQILSNHHAQEHFLHHFFHHNPQLTINTHHDAHGNISHDNQYMLEAAKNLGLSLLTPQTPIFLLAGPPPLTSPSPTTPHSHHPGPTGSSSRRNSRPKNPNQKTRVPWTPQEDECLIAGVQKHGAGRWSDIFKDSTSNFDKSRKASDLRDRFRVLYPTEYTSLYPNSQPRRLARKAYTPFPASTPGEGVKRLTRERAPKRPFTVEEDIELLEAVATHGAAWTRIATATEFCFAKGGRRAEPLRWRFRNLAPESNRLIMSGELTPEGQKELSAKLRARAQELRTLLANQQPIPPYVRKESKSARAARVAKAYERIEHAATHEGLSPTSVITGEELDSMDEEDRQLLSQYITAKANGQHFPMGDDDDNEDSPIEYEEPTYGSRYIDNEQAGPSSSNDAGSGEGHDDKQSIIAVLNPGQYQHPVMSYQIVDEGIANMIAWMTGNGSRPHEFTQQ</sequence>
<dbReference type="Gene3D" id="1.10.10.60">
    <property type="entry name" value="Homeodomain-like"/>
    <property type="match status" value="2"/>
</dbReference>
<evidence type="ECO:0000313" key="5">
    <source>
        <dbReference type="EMBL" id="TPX35015.1"/>
    </source>
</evidence>
<evidence type="ECO:0000259" key="3">
    <source>
        <dbReference type="PROSITE" id="PS50090"/>
    </source>
</evidence>
<organism evidence="5 6">
    <name type="scientific">Synchytrium microbalum</name>
    <dbReference type="NCBI Taxonomy" id="1806994"/>
    <lineage>
        <taxon>Eukaryota</taxon>
        <taxon>Fungi</taxon>
        <taxon>Fungi incertae sedis</taxon>
        <taxon>Chytridiomycota</taxon>
        <taxon>Chytridiomycota incertae sedis</taxon>
        <taxon>Chytridiomycetes</taxon>
        <taxon>Synchytriales</taxon>
        <taxon>Synchytriaceae</taxon>
        <taxon>Synchytrium</taxon>
    </lineage>
</organism>
<dbReference type="InterPro" id="IPR017930">
    <property type="entry name" value="Myb_dom"/>
</dbReference>
<reference evidence="5 6" key="1">
    <citation type="journal article" date="2019" name="Sci. Rep.">
        <title>Comparative genomics of chytrid fungi reveal insights into the obligate biotrophic and pathogenic lifestyle of Synchytrium endobioticum.</title>
        <authorList>
            <person name="van de Vossenberg B.T.L.H."/>
            <person name="Warris S."/>
            <person name="Nguyen H.D.T."/>
            <person name="van Gent-Pelzer M.P.E."/>
            <person name="Joly D.L."/>
            <person name="van de Geest H.C."/>
            <person name="Bonants P.J.M."/>
            <person name="Smith D.S."/>
            <person name="Levesque C.A."/>
            <person name="van der Lee T.A.J."/>
        </authorList>
    </citation>
    <scope>NUCLEOTIDE SEQUENCE [LARGE SCALE GENOMIC DNA]</scope>
    <source>
        <strain evidence="5 6">JEL517</strain>
    </source>
</reference>
<dbReference type="SUPFAM" id="SSF46689">
    <property type="entry name" value="Homeodomain-like"/>
    <property type="match status" value="2"/>
</dbReference>
<proteinExistence type="predicted"/>
<evidence type="ECO:0008006" key="7">
    <source>
        <dbReference type="Google" id="ProtNLM"/>
    </source>
</evidence>
<dbReference type="InterPro" id="IPR001005">
    <property type="entry name" value="SANT/Myb"/>
</dbReference>
<dbReference type="PANTHER" id="PTHR46734">
    <property type="entry name" value="TELOMERIC REPEAT-BINDING FACTOR 1 TERF1"/>
    <property type="match status" value="1"/>
</dbReference>
<dbReference type="GeneID" id="42003687"/>
<keyword evidence="1" id="KW-0539">Nucleus</keyword>
<feature type="compositionally biased region" description="Low complexity" evidence="2">
    <location>
        <begin position="121"/>
        <end position="144"/>
    </location>
</feature>
<feature type="domain" description="HTH myb-type" evidence="4">
    <location>
        <begin position="146"/>
        <end position="174"/>
    </location>
</feature>
<dbReference type="CDD" id="cd11660">
    <property type="entry name" value="SANT_TRF"/>
    <property type="match status" value="1"/>
</dbReference>
<feature type="compositionally biased region" description="Acidic residues" evidence="2">
    <location>
        <begin position="404"/>
        <end position="418"/>
    </location>
</feature>
<dbReference type="RefSeq" id="XP_031025600.1">
    <property type="nucleotide sequence ID" value="XM_031168390.1"/>
</dbReference>
<name>A0A507CBS3_9FUNG</name>
<dbReference type="OrthoDB" id="608866at2759"/>
<feature type="domain" description="Myb-like" evidence="3">
    <location>
        <begin position="237"/>
        <end position="293"/>
    </location>
</feature>
<dbReference type="STRING" id="1806994.A0A507CBS3"/>
<dbReference type="InterPro" id="IPR009057">
    <property type="entry name" value="Homeodomain-like_sf"/>
</dbReference>
<feature type="region of interest" description="Disordered" evidence="2">
    <location>
        <begin position="108"/>
        <end position="154"/>
    </location>
</feature>
<dbReference type="Pfam" id="PF00249">
    <property type="entry name" value="Myb_DNA-binding"/>
    <property type="match status" value="2"/>
</dbReference>
<dbReference type="PROSITE" id="PS51294">
    <property type="entry name" value="HTH_MYB"/>
    <property type="match status" value="1"/>
</dbReference>
<accession>A0A507CBS3</accession>